<dbReference type="Proteomes" id="UP001479290">
    <property type="component" value="Unassembled WGS sequence"/>
</dbReference>
<gene>
    <name evidence="3" type="ORF">ABG768_004802</name>
</gene>
<dbReference type="AlphaFoldDB" id="A0AAW1ZY27"/>
<feature type="compositionally biased region" description="Polar residues" evidence="1">
    <location>
        <begin position="274"/>
        <end position="288"/>
    </location>
</feature>
<reference evidence="3 4" key="1">
    <citation type="submission" date="2024-05" db="EMBL/GenBank/DDBJ databases">
        <title>A high-quality chromosomal-level genome assembly of Topmouth culter (Culter alburnus).</title>
        <authorList>
            <person name="Zhao H."/>
        </authorList>
    </citation>
    <scope>NUCLEOTIDE SEQUENCE [LARGE SCALE GENOMIC DNA]</scope>
    <source>
        <strain evidence="3">CATC2023</strain>
        <tissue evidence="3">Muscle</tissue>
    </source>
</reference>
<feature type="compositionally biased region" description="Polar residues" evidence="1">
    <location>
        <begin position="193"/>
        <end position="209"/>
    </location>
</feature>
<proteinExistence type="predicted"/>
<evidence type="ECO:0000313" key="4">
    <source>
        <dbReference type="Proteomes" id="UP001479290"/>
    </source>
</evidence>
<dbReference type="SUPFAM" id="SSF50156">
    <property type="entry name" value="PDZ domain-like"/>
    <property type="match status" value="1"/>
</dbReference>
<evidence type="ECO:0000259" key="2">
    <source>
        <dbReference type="PROSITE" id="PS50003"/>
    </source>
</evidence>
<evidence type="ECO:0000313" key="3">
    <source>
        <dbReference type="EMBL" id="KAK9965728.1"/>
    </source>
</evidence>
<feature type="region of interest" description="Disordered" evidence="1">
    <location>
        <begin position="147"/>
        <end position="243"/>
    </location>
</feature>
<feature type="domain" description="PH" evidence="2">
    <location>
        <begin position="20"/>
        <end position="144"/>
    </location>
</feature>
<organism evidence="3 4">
    <name type="scientific">Culter alburnus</name>
    <name type="common">Topmouth culter</name>
    <dbReference type="NCBI Taxonomy" id="194366"/>
    <lineage>
        <taxon>Eukaryota</taxon>
        <taxon>Metazoa</taxon>
        <taxon>Chordata</taxon>
        <taxon>Craniata</taxon>
        <taxon>Vertebrata</taxon>
        <taxon>Euteleostomi</taxon>
        <taxon>Actinopterygii</taxon>
        <taxon>Neopterygii</taxon>
        <taxon>Teleostei</taxon>
        <taxon>Ostariophysi</taxon>
        <taxon>Cypriniformes</taxon>
        <taxon>Xenocyprididae</taxon>
        <taxon>Xenocypridinae</taxon>
        <taxon>Culter</taxon>
    </lineage>
</organism>
<dbReference type="Pfam" id="PF00169">
    <property type="entry name" value="PH"/>
    <property type="match status" value="1"/>
</dbReference>
<keyword evidence="4" id="KW-1185">Reference proteome</keyword>
<feature type="region of interest" description="Disordered" evidence="1">
    <location>
        <begin position="261"/>
        <end position="293"/>
    </location>
</feature>
<feature type="compositionally biased region" description="Polar residues" evidence="1">
    <location>
        <begin position="232"/>
        <end position="243"/>
    </location>
</feature>
<dbReference type="PANTHER" id="PTHR47014">
    <property type="entry name" value="PLECKSTRIN HOMOLOGY DOMAIN-CONTAINING FAMILY S MEMBER 1"/>
    <property type="match status" value="1"/>
</dbReference>
<dbReference type="InterPro" id="IPR011993">
    <property type="entry name" value="PH-like_dom_sf"/>
</dbReference>
<dbReference type="SMART" id="SM00233">
    <property type="entry name" value="PH"/>
    <property type="match status" value="1"/>
</dbReference>
<feature type="compositionally biased region" description="Polar residues" evidence="1">
    <location>
        <begin position="158"/>
        <end position="168"/>
    </location>
</feature>
<name>A0AAW1ZY27_CULAL</name>
<sequence length="384" mass="43114">MSGSRSGSNASHNNEAAEAEELYTGFLYKSPPSGQIKLTKSWKRRFFVLTKRNDGSHELKYYRTTERNKLIKSIDVSTITLLYVRPESHSVFEWICKTFKCSSSSVLFMKTENPANKDQREYFFIGDTSEEVDRWFNALSGVSKNIKSESKTKPQIMPESNSSDQNPCDTEETEVDRPPPLPPRGKSAYKGVPTQQGQCSQPPKNSPSATEVCEEMEKKETLDETAEDSNEDTSSGESVTDTSEGSLLYCVTEVFSKNSLTQQKSTESDKYKTHNGNCASTKQNGSVTDKSETHTLVEKEIRVSHRDLNSLIFTEETGKPCVSECQQIQDSCLFHKGDQILAVNDLLTDSVEEIHTYLRRLSKNEVKLTILRLPGSVPLHSEPC</sequence>
<dbReference type="InterPro" id="IPR001849">
    <property type="entry name" value="PH_domain"/>
</dbReference>
<dbReference type="InterPro" id="IPR036034">
    <property type="entry name" value="PDZ_sf"/>
</dbReference>
<dbReference type="InterPro" id="IPR042986">
    <property type="entry name" value="PLEKHS1"/>
</dbReference>
<evidence type="ECO:0000256" key="1">
    <source>
        <dbReference type="SAM" id="MobiDB-lite"/>
    </source>
</evidence>
<dbReference type="PROSITE" id="PS50003">
    <property type="entry name" value="PH_DOMAIN"/>
    <property type="match status" value="1"/>
</dbReference>
<dbReference type="SUPFAM" id="SSF50729">
    <property type="entry name" value="PH domain-like"/>
    <property type="match status" value="1"/>
</dbReference>
<dbReference type="Gene3D" id="2.30.29.30">
    <property type="entry name" value="Pleckstrin-homology domain (PH domain)/Phosphotyrosine-binding domain (PTB)"/>
    <property type="match status" value="1"/>
</dbReference>
<protein>
    <recommendedName>
        <fullName evidence="2">PH domain-containing protein</fullName>
    </recommendedName>
</protein>
<dbReference type="PANTHER" id="PTHR47014:SF1">
    <property type="entry name" value="PLECKSTRIN HOMOLOGY DOMAIN-CONTAINING FAMILY S MEMBER 1"/>
    <property type="match status" value="1"/>
</dbReference>
<comment type="caution">
    <text evidence="3">The sequence shown here is derived from an EMBL/GenBank/DDBJ whole genome shotgun (WGS) entry which is preliminary data.</text>
</comment>
<dbReference type="EMBL" id="JAWDJR010000012">
    <property type="protein sequence ID" value="KAK9965728.1"/>
    <property type="molecule type" value="Genomic_DNA"/>
</dbReference>
<accession>A0AAW1ZY27</accession>